<feature type="region of interest" description="Disordered" evidence="1">
    <location>
        <begin position="307"/>
        <end position="379"/>
    </location>
</feature>
<gene>
    <name evidence="2" type="ORF">EJB05_47330</name>
</gene>
<reference evidence="2 3" key="1">
    <citation type="journal article" date="2019" name="Sci. Rep.">
        <title>A high-quality genome of Eragrostis curvula grass provides insights into Poaceae evolution and supports new strategies to enhance forage quality.</title>
        <authorList>
            <person name="Carballo J."/>
            <person name="Santos B.A.C.M."/>
            <person name="Zappacosta D."/>
            <person name="Garbus I."/>
            <person name="Selva J.P."/>
            <person name="Gallo C.A."/>
            <person name="Diaz A."/>
            <person name="Albertini E."/>
            <person name="Caccamo M."/>
            <person name="Echenique V."/>
        </authorList>
    </citation>
    <scope>NUCLEOTIDE SEQUENCE [LARGE SCALE GENOMIC DNA]</scope>
    <source>
        <strain evidence="3">cv. Victoria</strain>
        <tissue evidence="2">Leaf</tissue>
    </source>
</reference>
<feature type="compositionally biased region" description="Basic and acidic residues" evidence="1">
    <location>
        <begin position="240"/>
        <end position="249"/>
    </location>
</feature>
<dbReference type="EMBL" id="RWGY01000045">
    <property type="protein sequence ID" value="TVU07281.1"/>
    <property type="molecule type" value="Genomic_DNA"/>
</dbReference>
<feature type="region of interest" description="Disordered" evidence="1">
    <location>
        <begin position="228"/>
        <end position="259"/>
    </location>
</feature>
<feature type="non-terminal residue" evidence="2">
    <location>
        <position position="1"/>
    </location>
</feature>
<accession>A0A5J9T9M3</accession>
<name>A0A5J9T9M3_9POAL</name>
<dbReference type="Gramene" id="TVU07281">
    <property type="protein sequence ID" value="TVU07281"/>
    <property type="gene ID" value="EJB05_47330"/>
</dbReference>
<dbReference type="Proteomes" id="UP000324897">
    <property type="component" value="Unassembled WGS sequence"/>
</dbReference>
<dbReference type="AlphaFoldDB" id="A0A5J9T9M3"/>
<evidence type="ECO:0000313" key="3">
    <source>
        <dbReference type="Proteomes" id="UP000324897"/>
    </source>
</evidence>
<organism evidence="2 3">
    <name type="scientific">Eragrostis curvula</name>
    <name type="common">weeping love grass</name>
    <dbReference type="NCBI Taxonomy" id="38414"/>
    <lineage>
        <taxon>Eukaryota</taxon>
        <taxon>Viridiplantae</taxon>
        <taxon>Streptophyta</taxon>
        <taxon>Embryophyta</taxon>
        <taxon>Tracheophyta</taxon>
        <taxon>Spermatophyta</taxon>
        <taxon>Magnoliopsida</taxon>
        <taxon>Liliopsida</taxon>
        <taxon>Poales</taxon>
        <taxon>Poaceae</taxon>
        <taxon>PACMAD clade</taxon>
        <taxon>Chloridoideae</taxon>
        <taxon>Eragrostideae</taxon>
        <taxon>Eragrostidinae</taxon>
        <taxon>Eragrostis</taxon>
    </lineage>
</organism>
<sequence length="436" mass="49238">SLWPSIKSALWVNPHLFETRPVKSTKMKTMQQCMKLVLHLLENRLRNPTCVDLSLIARIQKKRGQVEEELATKRKIAAEKKHQYRARKKAELENSLPTPVRPTTLTAGTNSTLGFGSNTTTPFVLSYSSLLNYCSEHIDIEAQAMRDTITNPALGSGSIVNPFSQNDQKRVTINQGDYAAVDDGDDSWLHRNEDWCPAPSGGVRQDENIECVTADSVELNETQRSRWRASSQRYRKRKKENIDTIKSDTEDQSTPEECKRSLWRNNSQCYGKHQKGTLANEVQCDSAGGMKRKANVAQLDKNVEFQNQYRRRKSTQITSQAAPSGTINPTLCTGEQSRANDGTYDSGIWVPDASERPGLDEENLETHKPIDDDIDDPFADDEGRVFVRLDVQYKSYRVNRQDGGAEGRTDPHDYVYHNLPKKHHVLGHAPDTAAPR</sequence>
<keyword evidence="3" id="KW-1185">Reference proteome</keyword>
<comment type="caution">
    <text evidence="2">The sequence shown here is derived from an EMBL/GenBank/DDBJ whole genome shotgun (WGS) entry which is preliminary data.</text>
</comment>
<evidence type="ECO:0000313" key="2">
    <source>
        <dbReference type="EMBL" id="TVU07281.1"/>
    </source>
</evidence>
<proteinExistence type="predicted"/>
<feature type="compositionally biased region" description="Polar residues" evidence="1">
    <location>
        <begin position="315"/>
        <end position="340"/>
    </location>
</feature>
<protein>
    <submittedName>
        <fullName evidence="2">Uncharacterized protein</fullName>
    </submittedName>
</protein>
<feature type="compositionally biased region" description="Basic and acidic residues" evidence="1">
    <location>
        <begin position="353"/>
        <end position="371"/>
    </location>
</feature>
<feature type="non-terminal residue" evidence="2">
    <location>
        <position position="436"/>
    </location>
</feature>
<evidence type="ECO:0000256" key="1">
    <source>
        <dbReference type="SAM" id="MobiDB-lite"/>
    </source>
</evidence>